<evidence type="ECO:0000256" key="1">
    <source>
        <dbReference type="ARBA" id="ARBA00004651"/>
    </source>
</evidence>
<evidence type="ECO:0000256" key="6">
    <source>
        <dbReference type="SAM" id="Phobius"/>
    </source>
</evidence>
<dbReference type="CDD" id="cd16380">
    <property type="entry name" value="YitT_C"/>
    <property type="match status" value="1"/>
</dbReference>
<evidence type="ECO:0000256" key="5">
    <source>
        <dbReference type="ARBA" id="ARBA00023136"/>
    </source>
</evidence>
<feature type="transmembrane region" description="Helical" evidence="6">
    <location>
        <begin position="108"/>
        <end position="127"/>
    </location>
</feature>
<evidence type="ECO:0000259" key="7">
    <source>
        <dbReference type="Pfam" id="PF10035"/>
    </source>
</evidence>
<dbReference type="PANTHER" id="PTHR33545">
    <property type="entry name" value="UPF0750 MEMBRANE PROTEIN YITT-RELATED"/>
    <property type="match status" value="1"/>
</dbReference>
<dbReference type="Gene3D" id="3.30.70.120">
    <property type="match status" value="1"/>
</dbReference>
<feature type="transmembrane region" description="Helical" evidence="6">
    <location>
        <begin position="151"/>
        <end position="170"/>
    </location>
</feature>
<feature type="transmembrane region" description="Helical" evidence="6">
    <location>
        <begin position="81"/>
        <end position="102"/>
    </location>
</feature>
<evidence type="ECO:0000256" key="2">
    <source>
        <dbReference type="ARBA" id="ARBA00022475"/>
    </source>
</evidence>
<dbReference type="InterPro" id="IPR003740">
    <property type="entry name" value="YitT"/>
</dbReference>
<dbReference type="Proteomes" id="UP001596620">
    <property type="component" value="Unassembled WGS sequence"/>
</dbReference>
<proteinExistence type="predicted"/>
<evidence type="ECO:0000256" key="4">
    <source>
        <dbReference type="ARBA" id="ARBA00022989"/>
    </source>
</evidence>
<protein>
    <submittedName>
        <fullName evidence="8">YitT family protein</fullName>
    </submittedName>
</protein>
<organism evidence="8 9">
    <name type="scientific">Lentibacillus kimchii</name>
    <dbReference type="NCBI Taxonomy" id="1542911"/>
    <lineage>
        <taxon>Bacteria</taxon>
        <taxon>Bacillati</taxon>
        <taxon>Bacillota</taxon>
        <taxon>Bacilli</taxon>
        <taxon>Bacillales</taxon>
        <taxon>Bacillaceae</taxon>
        <taxon>Lentibacillus</taxon>
    </lineage>
</organism>
<dbReference type="InterPro" id="IPR015867">
    <property type="entry name" value="N-reg_PII/ATP_PRibTrfase_C"/>
</dbReference>
<dbReference type="PANTHER" id="PTHR33545:SF5">
    <property type="entry name" value="UPF0750 MEMBRANE PROTEIN YITT"/>
    <property type="match status" value="1"/>
</dbReference>
<dbReference type="InterPro" id="IPR019264">
    <property type="entry name" value="DUF2179"/>
</dbReference>
<dbReference type="RefSeq" id="WP_382357740.1">
    <property type="nucleotide sequence ID" value="NZ_JBHTGR010000005.1"/>
</dbReference>
<reference evidence="9" key="1">
    <citation type="journal article" date="2019" name="Int. J. Syst. Evol. Microbiol.">
        <title>The Global Catalogue of Microorganisms (GCM) 10K type strain sequencing project: providing services to taxonomists for standard genome sequencing and annotation.</title>
        <authorList>
            <consortium name="The Broad Institute Genomics Platform"/>
            <consortium name="The Broad Institute Genome Sequencing Center for Infectious Disease"/>
            <person name="Wu L."/>
            <person name="Ma J."/>
        </authorList>
    </citation>
    <scope>NUCLEOTIDE SEQUENCE [LARGE SCALE GENOMIC DNA]</scope>
    <source>
        <strain evidence="9">JCM 30234</strain>
    </source>
</reference>
<comment type="caution">
    <text evidence="8">The sequence shown here is derived from an EMBL/GenBank/DDBJ whole genome shotgun (WGS) entry which is preliminary data.</text>
</comment>
<sequence>MFLVEAKRMIIVIVGAILNALSLNFFLISANVYASGFTGAAQLIASVFNDFLDIGLSTGIILFILNIPVAILGWIKVGRGFTIYSVASVFVTSFFLEVLPVIQFSDDIILNAVFGGILAGAGVGLTLKHGASTGGMDIVAMVMSRLKDKPIGNYFLLLNSVITLMAGILYEAENALYTLLTVYVTTRVIDAIHTRHEKVTAMIITHKADELQQAIHNTMVRGITILPAQGAYTREDKNMMYLVVTRYELYDLERIIGEVDPNAFTNIVQTTGIFGFFRRD</sequence>
<keyword evidence="5 6" id="KW-0472">Membrane</keyword>
<dbReference type="PIRSF" id="PIRSF006483">
    <property type="entry name" value="Membrane_protein_YitT"/>
    <property type="match status" value="1"/>
</dbReference>
<keyword evidence="9" id="KW-1185">Reference proteome</keyword>
<feature type="domain" description="DUF2179" evidence="7">
    <location>
        <begin position="221"/>
        <end position="275"/>
    </location>
</feature>
<evidence type="ECO:0000256" key="3">
    <source>
        <dbReference type="ARBA" id="ARBA00022692"/>
    </source>
</evidence>
<evidence type="ECO:0000313" key="9">
    <source>
        <dbReference type="Proteomes" id="UP001596620"/>
    </source>
</evidence>
<dbReference type="InterPro" id="IPR051461">
    <property type="entry name" value="UPF0750_membrane"/>
</dbReference>
<feature type="transmembrane region" description="Helical" evidence="6">
    <location>
        <begin position="12"/>
        <end position="34"/>
    </location>
</feature>
<name>A0ABW2USG6_9BACI</name>
<feature type="transmembrane region" description="Helical" evidence="6">
    <location>
        <begin position="54"/>
        <end position="74"/>
    </location>
</feature>
<comment type="subcellular location">
    <subcellularLocation>
        <location evidence="1">Cell membrane</location>
        <topology evidence="1">Multi-pass membrane protein</topology>
    </subcellularLocation>
</comment>
<accession>A0ABW2USG6</accession>
<dbReference type="EMBL" id="JBHTGR010000005">
    <property type="protein sequence ID" value="MFC7746258.1"/>
    <property type="molecule type" value="Genomic_DNA"/>
</dbReference>
<keyword evidence="4 6" id="KW-1133">Transmembrane helix</keyword>
<dbReference type="Pfam" id="PF10035">
    <property type="entry name" value="DUF2179"/>
    <property type="match status" value="1"/>
</dbReference>
<gene>
    <name evidence="8" type="ORF">ACFQU8_03255</name>
</gene>
<keyword evidence="3 6" id="KW-0812">Transmembrane</keyword>
<dbReference type="Pfam" id="PF02588">
    <property type="entry name" value="YitT_membrane"/>
    <property type="match status" value="1"/>
</dbReference>
<evidence type="ECO:0000313" key="8">
    <source>
        <dbReference type="EMBL" id="MFC7746258.1"/>
    </source>
</evidence>
<keyword evidence="2" id="KW-1003">Cell membrane</keyword>